<keyword evidence="4 9" id="KW-0732">Signal</keyword>
<evidence type="ECO:0000256" key="1">
    <source>
        <dbReference type="ARBA" id="ARBA00004609"/>
    </source>
</evidence>
<dbReference type="InterPro" id="IPR046936">
    <property type="entry name" value="BIM1-like"/>
</dbReference>
<organism evidence="11 12">
    <name type="scientific">Neofusicoccum ribis</name>
    <dbReference type="NCBI Taxonomy" id="45134"/>
    <lineage>
        <taxon>Eukaryota</taxon>
        <taxon>Fungi</taxon>
        <taxon>Dikarya</taxon>
        <taxon>Ascomycota</taxon>
        <taxon>Pezizomycotina</taxon>
        <taxon>Dothideomycetes</taxon>
        <taxon>Dothideomycetes incertae sedis</taxon>
        <taxon>Botryosphaeriales</taxon>
        <taxon>Botryosphaeriaceae</taxon>
        <taxon>Neofusicoccum</taxon>
    </lineage>
</organism>
<keyword evidence="12" id="KW-1185">Reference proteome</keyword>
<protein>
    <recommendedName>
        <fullName evidence="10">Copper acquisition factor BIM1-like domain-containing protein</fullName>
    </recommendedName>
</protein>
<gene>
    <name evidence="11" type="ORF">SLS56_004266</name>
</gene>
<feature type="compositionally biased region" description="Polar residues" evidence="8">
    <location>
        <begin position="152"/>
        <end position="175"/>
    </location>
</feature>
<dbReference type="PANTHER" id="PTHR34992:SF1">
    <property type="entry name" value="COPPER ACQUISITION FACTOR BIM1-LIKE DOMAIN-CONTAINING PROTEIN"/>
    <property type="match status" value="1"/>
</dbReference>
<keyword evidence="7" id="KW-0449">Lipoprotein</keyword>
<feature type="compositionally biased region" description="Low complexity" evidence="8">
    <location>
        <begin position="176"/>
        <end position="199"/>
    </location>
</feature>
<feature type="region of interest" description="Disordered" evidence="8">
    <location>
        <begin position="152"/>
        <end position="199"/>
    </location>
</feature>
<evidence type="ECO:0000256" key="9">
    <source>
        <dbReference type="SAM" id="SignalP"/>
    </source>
</evidence>
<keyword evidence="5" id="KW-0472">Membrane</keyword>
<evidence type="ECO:0000256" key="3">
    <source>
        <dbReference type="ARBA" id="ARBA00022622"/>
    </source>
</evidence>
<evidence type="ECO:0000256" key="6">
    <source>
        <dbReference type="ARBA" id="ARBA00023180"/>
    </source>
</evidence>
<feature type="domain" description="Copper acquisition factor BIM1-like" evidence="10">
    <location>
        <begin position="18"/>
        <end position="162"/>
    </location>
</feature>
<name>A0ABR3SXL8_9PEZI</name>
<evidence type="ECO:0000256" key="8">
    <source>
        <dbReference type="SAM" id="MobiDB-lite"/>
    </source>
</evidence>
<dbReference type="PANTHER" id="PTHR34992">
    <property type="entry name" value="HYPHAL ANASTAMOSIS-7 PROTEIN"/>
    <property type="match status" value="1"/>
</dbReference>
<feature type="chain" id="PRO_5046932843" description="Copper acquisition factor BIM1-like domain-containing protein" evidence="9">
    <location>
        <begin position="20"/>
        <end position="225"/>
    </location>
</feature>
<comment type="subcellular location">
    <subcellularLocation>
        <location evidence="1">Cell membrane</location>
        <topology evidence="1">Lipid-anchor</topology>
        <topology evidence="1">GPI-anchor</topology>
    </subcellularLocation>
</comment>
<keyword evidence="6" id="KW-0325">Glycoprotein</keyword>
<evidence type="ECO:0000259" key="10">
    <source>
        <dbReference type="Pfam" id="PF20238"/>
    </source>
</evidence>
<keyword evidence="2" id="KW-1003">Cell membrane</keyword>
<comment type="caution">
    <text evidence="11">The sequence shown here is derived from an EMBL/GenBank/DDBJ whole genome shotgun (WGS) entry which is preliminary data.</text>
</comment>
<evidence type="ECO:0000256" key="4">
    <source>
        <dbReference type="ARBA" id="ARBA00022729"/>
    </source>
</evidence>
<evidence type="ECO:0000256" key="2">
    <source>
        <dbReference type="ARBA" id="ARBA00022475"/>
    </source>
</evidence>
<evidence type="ECO:0000313" key="12">
    <source>
        <dbReference type="Proteomes" id="UP001521116"/>
    </source>
</evidence>
<evidence type="ECO:0000256" key="5">
    <source>
        <dbReference type="ARBA" id="ARBA00023136"/>
    </source>
</evidence>
<proteinExistence type="predicted"/>
<dbReference type="Proteomes" id="UP001521116">
    <property type="component" value="Unassembled WGS sequence"/>
</dbReference>
<evidence type="ECO:0000256" key="7">
    <source>
        <dbReference type="ARBA" id="ARBA00023288"/>
    </source>
</evidence>
<feature type="signal peptide" evidence="9">
    <location>
        <begin position="1"/>
        <end position="19"/>
    </location>
</feature>
<evidence type="ECO:0000313" key="11">
    <source>
        <dbReference type="EMBL" id="KAL1631747.1"/>
    </source>
</evidence>
<dbReference type="Pfam" id="PF20238">
    <property type="entry name" value="BIM1-like_dom"/>
    <property type="match status" value="1"/>
</dbReference>
<dbReference type="EMBL" id="JAJVDC020000038">
    <property type="protein sequence ID" value="KAL1631747.1"/>
    <property type="molecule type" value="Genomic_DNA"/>
</dbReference>
<keyword evidence="3" id="KW-0336">GPI-anchor</keyword>
<reference evidence="11 12" key="1">
    <citation type="submission" date="2024-02" db="EMBL/GenBank/DDBJ databases">
        <title>De novo assembly and annotation of 12 fungi associated with fruit tree decline syndrome in Ontario, Canada.</title>
        <authorList>
            <person name="Sulman M."/>
            <person name="Ellouze W."/>
            <person name="Ilyukhin E."/>
        </authorList>
    </citation>
    <scope>NUCLEOTIDE SEQUENCE [LARGE SCALE GENOMIC DNA]</scope>
    <source>
        <strain evidence="11 12">M1-105</strain>
    </source>
</reference>
<dbReference type="CDD" id="cd21176">
    <property type="entry name" value="LPMO_auxiliary-like"/>
    <property type="match status" value="1"/>
</dbReference>
<sequence length="225" mass="22897">MLSPTALLLSASLTTLASAHFVLDWPVKRGFDDDKSGTFPCGGFDTPSSNRTAFPLSGAPIQLDMHHTETNVMVVLGVGNDPGTAFNIILRPTFRERGPENFCMGDIEIPASANLTEGMNATIQVVSNGDPDGGLYQCADITITNTPLTTDEVSQHCTNSSGVTTQAISNPGNANETSESSSSASGTASSSSSSATASTGAAPLNSWSGVWALGAAALGGAAALL</sequence>
<accession>A0ABR3SXL8</accession>
<dbReference type="InterPro" id="IPR046530">
    <property type="entry name" value="BIM1-like_dom"/>
</dbReference>